<dbReference type="OrthoDB" id="5811174at2759"/>
<keyword evidence="3" id="KW-1185">Reference proteome</keyword>
<dbReference type="EMBL" id="JABEBT010000090">
    <property type="protein sequence ID" value="KAF7632915.1"/>
    <property type="molecule type" value="Genomic_DNA"/>
</dbReference>
<feature type="non-terminal residue" evidence="2">
    <location>
        <position position="1"/>
    </location>
</feature>
<sequence length="131" mass="15627">IKNFIKMKFFYFVLFFFAFNFFILNSQADWWDDIVDGVHEKLTQAADWIKEKAGPTIREKFDDAKKTLQDPKTHERVQDWVDDKAVPVIKEKFENFKSFVNDEVMPEVQKVVEANKEASNKRRNTKNEEDD</sequence>
<gene>
    <name evidence="2" type="ORF">Mgra_00007694</name>
</gene>
<evidence type="ECO:0000313" key="2">
    <source>
        <dbReference type="EMBL" id="KAF7632915.1"/>
    </source>
</evidence>
<accession>A0A8S9ZHY7</accession>
<reference evidence="2" key="1">
    <citation type="journal article" date="2020" name="Ecol. Evol.">
        <title>Genome structure and content of the rice root-knot nematode (Meloidogyne graminicola).</title>
        <authorList>
            <person name="Phan N.T."/>
            <person name="Danchin E.G.J."/>
            <person name="Klopp C."/>
            <person name="Perfus-Barbeoch L."/>
            <person name="Kozlowski D.K."/>
            <person name="Koutsovoulos G.D."/>
            <person name="Lopez-Roques C."/>
            <person name="Bouchez O."/>
            <person name="Zahm M."/>
            <person name="Besnard G."/>
            <person name="Bellafiore S."/>
        </authorList>
    </citation>
    <scope>NUCLEOTIDE SEQUENCE</scope>
    <source>
        <strain evidence="2">VN-18</strain>
    </source>
</reference>
<feature type="chain" id="PRO_5035787323" evidence="1">
    <location>
        <begin position="29"/>
        <end position="131"/>
    </location>
</feature>
<evidence type="ECO:0000313" key="3">
    <source>
        <dbReference type="Proteomes" id="UP000605970"/>
    </source>
</evidence>
<dbReference type="Proteomes" id="UP000605970">
    <property type="component" value="Unassembled WGS sequence"/>
</dbReference>
<evidence type="ECO:0000256" key="1">
    <source>
        <dbReference type="SAM" id="SignalP"/>
    </source>
</evidence>
<keyword evidence="1" id="KW-0732">Signal</keyword>
<protein>
    <submittedName>
        <fullName evidence="2">Uncharacterized protein</fullName>
    </submittedName>
</protein>
<comment type="caution">
    <text evidence="2">The sequence shown here is derived from an EMBL/GenBank/DDBJ whole genome shotgun (WGS) entry which is preliminary data.</text>
</comment>
<feature type="signal peptide" evidence="1">
    <location>
        <begin position="1"/>
        <end position="28"/>
    </location>
</feature>
<dbReference type="AlphaFoldDB" id="A0A8S9ZHY7"/>
<proteinExistence type="predicted"/>
<name>A0A8S9ZHY7_9BILA</name>
<organism evidence="2 3">
    <name type="scientific">Meloidogyne graminicola</name>
    <dbReference type="NCBI Taxonomy" id="189291"/>
    <lineage>
        <taxon>Eukaryota</taxon>
        <taxon>Metazoa</taxon>
        <taxon>Ecdysozoa</taxon>
        <taxon>Nematoda</taxon>
        <taxon>Chromadorea</taxon>
        <taxon>Rhabditida</taxon>
        <taxon>Tylenchina</taxon>
        <taxon>Tylenchomorpha</taxon>
        <taxon>Tylenchoidea</taxon>
        <taxon>Meloidogynidae</taxon>
        <taxon>Meloidogyninae</taxon>
        <taxon>Meloidogyne</taxon>
    </lineage>
</organism>